<keyword evidence="2" id="KW-0808">Transferase</keyword>
<evidence type="ECO:0000313" key="7">
    <source>
        <dbReference type="EMBL" id="KRM31457.1"/>
    </source>
</evidence>
<dbReference type="RefSeq" id="WP_057002874.1">
    <property type="nucleotide sequence ID" value="NZ_AZGA01000078.1"/>
</dbReference>
<dbReference type="PATRIC" id="fig|1423734.3.peg.759"/>
<dbReference type="eggNOG" id="COG3425">
    <property type="taxonomic scope" value="Bacteria"/>
</dbReference>
<dbReference type="Pfam" id="PF01154">
    <property type="entry name" value="HMG_CoA_synt_N"/>
    <property type="match status" value="1"/>
</dbReference>
<feature type="active site" description="Proton donor/acceptor" evidence="3">
    <location>
        <position position="79"/>
    </location>
</feature>
<dbReference type="SUPFAM" id="SSF53901">
    <property type="entry name" value="Thiolase-like"/>
    <property type="match status" value="2"/>
</dbReference>
<dbReference type="GO" id="GO:0004421">
    <property type="term" value="F:hydroxymethylglutaryl-CoA synthase activity"/>
    <property type="evidence" value="ECO:0007669"/>
    <property type="project" value="InterPro"/>
</dbReference>
<feature type="binding site" evidence="4">
    <location>
        <position position="275"/>
    </location>
    <ligand>
        <name>(3S)-3-hydroxy-3-methylglutaryl-CoA</name>
        <dbReference type="ChEBI" id="CHEBI:43074"/>
    </ligand>
</feature>
<keyword evidence="8" id="KW-1185">Reference proteome</keyword>
<feature type="domain" description="Hydroxymethylglutaryl-coenzyme A synthase C-terminal" evidence="6">
    <location>
        <begin position="253"/>
        <end position="354"/>
    </location>
</feature>
<dbReference type="PANTHER" id="PTHR43323:SF2">
    <property type="entry name" value="HYDROXYMETHYLGLUTARYL-COA SYNTHASE"/>
    <property type="match status" value="1"/>
</dbReference>
<accession>A0A0R1XNE6</accession>
<dbReference type="InterPro" id="IPR016039">
    <property type="entry name" value="Thiolase-like"/>
</dbReference>
<evidence type="ECO:0000256" key="2">
    <source>
        <dbReference type="ARBA" id="ARBA00022679"/>
    </source>
</evidence>
<dbReference type="InterPro" id="IPR013528">
    <property type="entry name" value="HMG_CoA_synth_N"/>
</dbReference>
<dbReference type="Gene3D" id="3.40.47.10">
    <property type="match status" value="2"/>
</dbReference>
<feature type="active site" description="Acyl-thioester intermediate" evidence="3">
    <location>
        <position position="111"/>
    </location>
</feature>
<evidence type="ECO:0000313" key="8">
    <source>
        <dbReference type="Proteomes" id="UP000051236"/>
    </source>
</evidence>
<dbReference type="AlphaFoldDB" id="A0A0R1XNE6"/>
<feature type="binding site" evidence="4">
    <location>
        <position position="29"/>
    </location>
    <ligand>
        <name>(3S)-3-hydroxy-3-methylglutaryl-CoA</name>
        <dbReference type="ChEBI" id="CHEBI:43074"/>
    </ligand>
</feature>
<dbReference type="NCBIfam" id="TIGR01835">
    <property type="entry name" value="HMG-CoA-S_prok"/>
    <property type="match status" value="1"/>
</dbReference>
<dbReference type="InterPro" id="IPR013746">
    <property type="entry name" value="HMG_CoA_synt_C_dom"/>
</dbReference>
<evidence type="ECO:0000259" key="6">
    <source>
        <dbReference type="Pfam" id="PF08540"/>
    </source>
</evidence>
<feature type="domain" description="Hydroxymethylglutaryl-coenzyme A synthase N-terminal" evidence="5">
    <location>
        <begin position="2"/>
        <end position="164"/>
    </location>
</feature>
<comment type="caution">
    <text evidence="7">The sequence shown here is derived from an EMBL/GenBank/DDBJ whole genome shotgun (WGS) entry which is preliminary data.</text>
</comment>
<dbReference type="GO" id="GO:0006084">
    <property type="term" value="P:acetyl-CoA metabolic process"/>
    <property type="evidence" value="ECO:0007669"/>
    <property type="project" value="InterPro"/>
</dbReference>
<gene>
    <name evidence="7" type="ORF">FC83_GL000752</name>
</gene>
<comment type="similarity">
    <text evidence="1">Belongs to the thiolase-like superfamily. HMG-CoA synthase family.</text>
</comment>
<protein>
    <submittedName>
        <fullName evidence="7">Hydroxymethylglutaryl-CoA synthase</fullName>
    </submittedName>
</protein>
<sequence length="392" mass="43284">MEIGIDKIGMYTPNQYVDLVELAIHRKIDPDKFTIGIGQDKMAVAPLSQDTISMAANAAAQILSDADKAAIDLVILGTESGVDNSKAGALYVQRLLGISNKARVLEIKEACYGATAGLQFAKLHIAQNPKAKALVIGSDIARYGLDTSGEVTQGAGAVALLVAANPRILALDMRSAYYSSEINDFWRPLDQLIAEVDGKYSNEAYIKFFQMVFEDYQQQTGYQLSDFAAMVFHLPYTKMGLKALRKVLDQTDAAHQDSLQQHYQQSTLYSRRIGNIYTGSLYLAFLSLINNDMTLQPGMRIGLYSYGSGAVGEFFSGTLQGNYLDMLDPMHYLEMFENRTKLSIAEYEAQFKKQLTPGIEAQKLITTDLNAPYYFAGIQAKQRQYKAGAKSV</sequence>
<dbReference type="Pfam" id="PF08540">
    <property type="entry name" value="HMG_CoA_synt_C"/>
    <property type="match status" value="1"/>
</dbReference>
<dbReference type="InterPro" id="IPR011554">
    <property type="entry name" value="HMG_CoA_synthase_prok"/>
</dbReference>
<dbReference type="EMBL" id="AZGA01000078">
    <property type="protein sequence ID" value="KRM31457.1"/>
    <property type="molecule type" value="Genomic_DNA"/>
</dbReference>
<dbReference type="PANTHER" id="PTHR43323">
    <property type="entry name" value="3-HYDROXY-3-METHYLGLUTARYL COENZYME A SYNTHASE"/>
    <property type="match status" value="1"/>
</dbReference>
<evidence type="ECO:0000256" key="3">
    <source>
        <dbReference type="PIRSR" id="PIRSR611554-1"/>
    </source>
</evidence>
<feature type="active site" description="Proton donor/acceptor" evidence="3">
    <location>
        <position position="233"/>
    </location>
</feature>
<reference evidence="7 8" key="1">
    <citation type="journal article" date="2015" name="Genome Announc.">
        <title>Expanding the biotechnology potential of lactobacilli through comparative genomics of 213 strains and associated genera.</title>
        <authorList>
            <person name="Sun Z."/>
            <person name="Harris H.M."/>
            <person name="McCann A."/>
            <person name="Guo C."/>
            <person name="Argimon S."/>
            <person name="Zhang W."/>
            <person name="Yang X."/>
            <person name="Jeffery I.B."/>
            <person name="Cooney J.C."/>
            <person name="Kagawa T.F."/>
            <person name="Liu W."/>
            <person name="Song Y."/>
            <person name="Salvetti E."/>
            <person name="Wrobel A."/>
            <person name="Rasinkangas P."/>
            <person name="Parkhill J."/>
            <person name="Rea M.C."/>
            <person name="O'Sullivan O."/>
            <person name="Ritari J."/>
            <person name="Douillard F.P."/>
            <person name="Paul Ross R."/>
            <person name="Yang R."/>
            <person name="Briner A.E."/>
            <person name="Felis G.E."/>
            <person name="de Vos W.M."/>
            <person name="Barrangou R."/>
            <person name="Klaenhammer T.R."/>
            <person name="Caufield P.W."/>
            <person name="Cui Y."/>
            <person name="Zhang H."/>
            <person name="O'Toole P.W."/>
        </authorList>
    </citation>
    <scope>NUCLEOTIDE SEQUENCE [LARGE SCALE GENOMIC DNA]</scope>
    <source>
        <strain evidence="7 8">DSM 18527</strain>
    </source>
</reference>
<dbReference type="Proteomes" id="UP000051236">
    <property type="component" value="Unassembled WGS sequence"/>
</dbReference>
<evidence type="ECO:0000256" key="4">
    <source>
        <dbReference type="PIRSR" id="PIRSR611554-2"/>
    </source>
</evidence>
<proteinExistence type="inferred from homology"/>
<feature type="binding site" evidence="4">
    <location>
        <position position="143"/>
    </location>
    <ligand>
        <name>(3S)-3-hydroxy-3-methylglutaryl-CoA</name>
        <dbReference type="ChEBI" id="CHEBI:43074"/>
    </ligand>
</feature>
<dbReference type="CDD" id="cd00827">
    <property type="entry name" value="init_cond_enzymes"/>
    <property type="match status" value="1"/>
</dbReference>
<dbReference type="STRING" id="1423734.FC83_GL000752"/>
<evidence type="ECO:0000256" key="1">
    <source>
        <dbReference type="ARBA" id="ARBA00007061"/>
    </source>
</evidence>
<name>A0A0R1XNE6_9LACO</name>
<evidence type="ECO:0000259" key="5">
    <source>
        <dbReference type="Pfam" id="PF01154"/>
    </source>
</evidence>
<organism evidence="7 8">
    <name type="scientific">Agrilactobacillus composti DSM 18527 = JCM 14202</name>
    <dbReference type="NCBI Taxonomy" id="1423734"/>
    <lineage>
        <taxon>Bacteria</taxon>
        <taxon>Bacillati</taxon>
        <taxon>Bacillota</taxon>
        <taxon>Bacilli</taxon>
        <taxon>Lactobacillales</taxon>
        <taxon>Lactobacillaceae</taxon>
        <taxon>Agrilactobacillus</taxon>
    </lineage>
</organism>
<feature type="binding site" evidence="4">
    <location>
        <position position="242"/>
    </location>
    <ligand>
        <name>(3S)-3-hydroxy-3-methylglutaryl-CoA</name>
        <dbReference type="ChEBI" id="CHEBI:43074"/>
    </ligand>
</feature>